<reference evidence="2 3" key="1">
    <citation type="submission" date="2015-09" db="EMBL/GenBank/DDBJ databases">
        <title>Sorangium comparison.</title>
        <authorList>
            <person name="Zaburannyi N."/>
            <person name="Bunk B."/>
            <person name="Overmann J."/>
            <person name="Mueller R."/>
        </authorList>
    </citation>
    <scope>NUCLEOTIDE SEQUENCE [LARGE SCALE GENOMIC DNA]</scope>
    <source>
        <strain evidence="2 3">So ceGT47</strain>
    </source>
</reference>
<organism evidence="2 3">
    <name type="scientific">Sorangium cellulosum</name>
    <name type="common">Polyangium cellulosum</name>
    <dbReference type="NCBI Taxonomy" id="56"/>
    <lineage>
        <taxon>Bacteria</taxon>
        <taxon>Pseudomonadati</taxon>
        <taxon>Myxococcota</taxon>
        <taxon>Polyangia</taxon>
        <taxon>Polyangiales</taxon>
        <taxon>Polyangiaceae</taxon>
        <taxon>Sorangium</taxon>
    </lineage>
</organism>
<dbReference type="EMBL" id="CP012670">
    <property type="protein sequence ID" value="AUX24308.1"/>
    <property type="molecule type" value="Genomic_DNA"/>
</dbReference>
<evidence type="ECO:0000313" key="3">
    <source>
        <dbReference type="Proteomes" id="UP000295781"/>
    </source>
</evidence>
<sequence length="46" mass="4777">MHKNGLEHLSQVRWAIPQTDGVLTLLPEGGQGLPVSGGGDRDAGLV</sequence>
<feature type="compositionally biased region" description="Gly residues" evidence="1">
    <location>
        <begin position="29"/>
        <end position="38"/>
    </location>
</feature>
<dbReference type="RefSeq" id="WP_165373340.1">
    <property type="nucleotide sequence ID" value="NZ_CP012670.1"/>
</dbReference>
<dbReference type="Proteomes" id="UP000295781">
    <property type="component" value="Chromosome"/>
</dbReference>
<gene>
    <name evidence="2" type="ORF">SOCEGT47_048450</name>
</gene>
<protein>
    <submittedName>
        <fullName evidence="2">Uncharacterized protein</fullName>
    </submittedName>
</protein>
<dbReference type="AlphaFoldDB" id="A0A4P2Q5I3"/>
<name>A0A4P2Q5I3_SORCE</name>
<feature type="region of interest" description="Disordered" evidence="1">
    <location>
        <begin position="27"/>
        <end position="46"/>
    </location>
</feature>
<proteinExistence type="predicted"/>
<evidence type="ECO:0000313" key="2">
    <source>
        <dbReference type="EMBL" id="AUX24308.1"/>
    </source>
</evidence>
<evidence type="ECO:0000256" key="1">
    <source>
        <dbReference type="SAM" id="MobiDB-lite"/>
    </source>
</evidence>
<accession>A0A4P2Q5I3</accession>